<protein>
    <submittedName>
        <fullName evidence="4">Cytochrome P450</fullName>
    </submittedName>
</protein>
<dbReference type="Pfam" id="PF00067">
    <property type="entry name" value="p450"/>
    <property type="match status" value="1"/>
</dbReference>
<evidence type="ECO:0000256" key="2">
    <source>
        <dbReference type="ARBA" id="ARBA00023004"/>
    </source>
</evidence>
<sequence>MAEQKPTPQLPTGNASVWHGISENFSFHSSPESFIASRVLDYQKANPELLASRVVIRAKILNRNVAVVSSHAQITQVLQSAAGSEDESPAYVAGAAYNELMAPFFPSPNLLLMDGQAHSCLREEWEKRIHHVPETLQPLISRLTRAHFASLANSSETDLYKSLKELSWKILLGAFLGLRSEEEAFPVVEGHQETLLRGQFSLMPVNINTGFWHSPRKKGVDAKTKLQQLMSERLQEDRSKCPFELADECIEDVAKHCVLFTSSLAAKALASFMTAAFINLYLFPGNERGLVNTLRTLVDPDSYINALKSIMLETERLSPPIVGIMRRSTKENIISSTHGHPDVLIPEGWDVWLYFVGGGRDPAAYGETFNRFLPERYISSDIPPGFAFGAGRKTCLGQSLTRQIVMSAAQACLDMRLTMAGNISSKGVRGWLGWDDATPEEWAVDMKQLPAQRPSKPIQVRIGYERRP</sequence>
<dbReference type="OrthoDB" id="1470350at2759"/>
<comment type="similarity">
    <text evidence="3">Belongs to the cytochrome P450 family.</text>
</comment>
<proteinExistence type="inferred from homology"/>
<dbReference type="GO" id="GO:0016705">
    <property type="term" value="F:oxidoreductase activity, acting on paired donors, with incorporation or reduction of molecular oxygen"/>
    <property type="evidence" value="ECO:0007669"/>
    <property type="project" value="InterPro"/>
</dbReference>
<keyword evidence="5" id="KW-1185">Reference proteome</keyword>
<keyword evidence="3" id="KW-0560">Oxidoreductase</keyword>
<evidence type="ECO:0000313" key="5">
    <source>
        <dbReference type="Proteomes" id="UP000250140"/>
    </source>
</evidence>
<dbReference type="PROSITE" id="PS00086">
    <property type="entry name" value="CYTOCHROME_P450"/>
    <property type="match status" value="1"/>
</dbReference>
<keyword evidence="2 3" id="KW-0408">Iron</keyword>
<dbReference type="PANTHER" id="PTHR24286:SF252">
    <property type="entry name" value="CYTOCHROME P450 26B1"/>
    <property type="match status" value="1"/>
</dbReference>
<organism evidence="4 5">
    <name type="scientific">Glonium stellatum</name>
    <dbReference type="NCBI Taxonomy" id="574774"/>
    <lineage>
        <taxon>Eukaryota</taxon>
        <taxon>Fungi</taxon>
        <taxon>Dikarya</taxon>
        <taxon>Ascomycota</taxon>
        <taxon>Pezizomycotina</taxon>
        <taxon>Dothideomycetes</taxon>
        <taxon>Pleosporomycetidae</taxon>
        <taxon>Gloniales</taxon>
        <taxon>Gloniaceae</taxon>
        <taxon>Glonium</taxon>
    </lineage>
</organism>
<dbReference type="InterPro" id="IPR036396">
    <property type="entry name" value="Cyt_P450_sf"/>
</dbReference>
<dbReference type="Gene3D" id="1.10.630.10">
    <property type="entry name" value="Cytochrome P450"/>
    <property type="match status" value="1"/>
</dbReference>
<dbReference type="GO" id="GO:0005506">
    <property type="term" value="F:iron ion binding"/>
    <property type="evidence" value="ECO:0007669"/>
    <property type="project" value="InterPro"/>
</dbReference>
<dbReference type="GO" id="GO:0004497">
    <property type="term" value="F:monooxygenase activity"/>
    <property type="evidence" value="ECO:0007669"/>
    <property type="project" value="UniProtKB-KW"/>
</dbReference>
<reference evidence="4 5" key="1">
    <citation type="journal article" date="2016" name="Nat. Commun.">
        <title>Ectomycorrhizal ecology is imprinted in the genome of the dominant symbiotic fungus Cenococcum geophilum.</title>
        <authorList>
            <consortium name="DOE Joint Genome Institute"/>
            <person name="Peter M."/>
            <person name="Kohler A."/>
            <person name="Ohm R.A."/>
            <person name="Kuo A."/>
            <person name="Krutzmann J."/>
            <person name="Morin E."/>
            <person name="Arend M."/>
            <person name="Barry K.W."/>
            <person name="Binder M."/>
            <person name="Choi C."/>
            <person name="Clum A."/>
            <person name="Copeland A."/>
            <person name="Grisel N."/>
            <person name="Haridas S."/>
            <person name="Kipfer T."/>
            <person name="LaButti K."/>
            <person name="Lindquist E."/>
            <person name="Lipzen A."/>
            <person name="Maire R."/>
            <person name="Meier B."/>
            <person name="Mihaltcheva S."/>
            <person name="Molinier V."/>
            <person name="Murat C."/>
            <person name="Poggeler S."/>
            <person name="Quandt C.A."/>
            <person name="Sperisen C."/>
            <person name="Tritt A."/>
            <person name="Tisserant E."/>
            <person name="Crous P.W."/>
            <person name="Henrissat B."/>
            <person name="Nehls U."/>
            <person name="Egli S."/>
            <person name="Spatafora J.W."/>
            <person name="Grigoriev I.V."/>
            <person name="Martin F.M."/>
        </authorList>
    </citation>
    <scope>NUCLEOTIDE SEQUENCE [LARGE SCALE GENOMIC DNA]</scope>
    <source>
        <strain evidence="4 5">CBS 207.34</strain>
    </source>
</reference>
<dbReference type="InterPro" id="IPR001128">
    <property type="entry name" value="Cyt_P450"/>
</dbReference>
<keyword evidence="3" id="KW-0349">Heme</keyword>
<dbReference type="PANTHER" id="PTHR24286">
    <property type="entry name" value="CYTOCHROME P450 26"/>
    <property type="match status" value="1"/>
</dbReference>
<evidence type="ECO:0000313" key="4">
    <source>
        <dbReference type="EMBL" id="OCL13374.1"/>
    </source>
</evidence>
<name>A0A8E2FAE2_9PEZI</name>
<dbReference type="AlphaFoldDB" id="A0A8E2FAE2"/>
<dbReference type="GO" id="GO:0016125">
    <property type="term" value="P:sterol metabolic process"/>
    <property type="evidence" value="ECO:0007669"/>
    <property type="project" value="TreeGrafter"/>
</dbReference>
<evidence type="ECO:0000256" key="1">
    <source>
        <dbReference type="ARBA" id="ARBA00022723"/>
    </source>
</evidence>
<dbReference type="InterPro" id="IPR017972">
    <property type="entry name" value="Cyt_P450_CS"/>
</dbReference>
<evidence type="ECO:0000256" key="3">
    <source>
        <dbReference type="RuleBase" id="RU000461"/>
    </source>
</evidence>
<gene>
    <name evidence="4" type="ORF">AOQ84DRAFT_111476</name>
</gene>
<dbReference type="CDD" id="cd00302">
    <property type="entry name" value="cytochrome_P450"/>
    <property type="match status" value="1"/>
</dbReference>
<dbReference type="Proteomes" id="UP000250140">
    <property type="component" value="Unassembled WGS sequence"/>
</dbReference>
<dbReference type="EMBL" id="KV748729">
    <property type="protein sequence ID" value="OCL13374.1"/>
    <property type="molecule type" value="Genomic_DNA"/>
</dbReference>
<keyword evidence="3" id="KW-0503">Monooxygenase</keyword>
<dbReference type="SUPFAM" id="SSF48264">
    <property type="entry name" value="Cytochrome P450"/>
    <property type="match status" value="1"/>
</dbReference>
<keyword evidence="1 3" id="KW-0479">Metal-binding</keyword>
<dbReference type="GO" id="GO:0020037">
    <property type="term" value="F:heme binding"/>
    <property type="evidence" value="ECO:0007669"/>
    <property type="project" value="InterPro"/>
</dbReference>
<accession>A0A8E2FAE2</accession>